<organism evidence="2 3">
    <name type="scientific">Allacma fusca</name>
    <dbReference type="NCBI Taxonomy" id="39272"/>
    <lineage>
        <taxon>Eukaryota</taxon>
        <taxon>Metazoa</taxon>
        <taxon>Ecdysozoa</taxon>
        <taxon>Arthropoda</taxon>
        <taxon>Hexapoda</taxon>
        <taxon>Collembola</taxon>
        <taxon>Symphypleona</taxon>
        <taxon>Sminthuridae</taxon>
        <taxon>Allacma</taxon>
    </lineage>
</organism>
<evidence type="ECO:0000313" key="3">
    <source>
        <dbReference type="Proteomes" id="UP000708208"/>
    </source>
</evidence>
<comment type="caution">
    <text evidence="2">The sequence shown here is derived from an EMBL/GenBank/DDBJ whole genome shotgun (WGS) entry which is preliminary data.</text>
</comment>
<dbReference type="GO" id="GO:0015031">
    <property type="term" value="P:protein transport"/>
    <property type="evidence" value="ECO:0007669"/>
    <property type="project" value="TreeGrafter"/>
</dbReference>
<dbReference type="InterPro" id="IPR011021">
    <property type="entry name" value="Arrestin-like_N"/>
</dbReference>
<evidence type="ECO:0000313" key="2">
    <source>
        <dbReference type="EMBL" id="CAG7692162.1"/>
    </source>
</evidence>
<dbReference type="EMBL" id="CAJVCH010021912">
    <property type="protein sequence ID" value="CAG7692162.1"/>
    <property type="molecule type" value="Genomic_DNA"/>
</dbReference>
<dbReference type="OrthoDB" id="2333384at2759"/>
<gene>
    <name evidence="2" type="ORF">AFUS01_LOCUS3625</name>
</gene>
<dbReference type="GO" id="GO:0005737">
    <property type="term" value="C:cytoplasm"/>
    <property type="evidence" value="ECO:0007669"/>
    <property type="project" value="TreeGrafter"/>
</dbReference>
<protein>
    <recommendedName>
        <fullName evidence="1">Arrestin C-terminal-like domain-containing protein</fullName>
    </recommendedName>
</protein>
<name>A0A8J2NPX6_9HEXA</name>
<keyword evidence="3" id="KW-1185">Reference proteome</keyword>
<dbReference type="SMART" id="SM01017">
    <property type="entry name" value="Arrestin_C"/>
    <property type="match status" value="1"/>
</dbReference>
<sequence>MSFINIELDKDSHTYAAGDKVYGKVVVYKKRRPKKVKCIMVQFEGGAVVSIIDHLEERPVTSIECCLNTSICIYGEENAALNVVRIRPGRNEYTFEYQLPRGLPSTFKGKHGSVSYQVKAVIWKSSSVYATTHVPLFINGLFDLNNDPGARKCVEVRRENKLWSMCMCHNGKVKLYFSLPKQGYVASEVVPFTVEISNFTFNHLRLVKISLIQVAFYVIEGKQRKSQAKIILETKGPEISPGKVQIWKGESEEDSFRIPENILPTKLCTCSIIQIHYQLQITVKESNHKSNRDKAIVEAFLPLTIGTIPLEDYLIPAARPSVSPPPSPYADFAFVDDDIEEEKPSKDARTSVTIENFPPSYHEITKEYFI</sequence>
<dbReference type="AlphaFoldDB" id="A0A8J2NPX6"/>
<proteinExistence type="predicted"/>
<dbReference type="PANTHER" id="PTHR11188:SF176">
    <property type="entry name" value="ARRESTIN DOMAIN-CONTAINING PROTEIN 1"/>
    <property type="match status" value="1"/>
</dbReference>
<dbReference type="PANTHER" id="PTHR11188">
    <property type="entry name" value="ARRESTIN DOMAIN CONTAINING PROTEIN"/>
    <property type="match status" value="1"/>
</dbReference>
<reference evidence="2" key="1">
    <citation type="submission" date="2021-06" db="EMBL/GenBank/DDBJ databases">
        <authorList>
            <person name="Hodson N. C."/>
            <person name="Mongue J. A."/>
            <person name="Jaron S. K."/>
        </authorList>
    </citation>
    <scope>NUCLEOTIDE SEQUENCE</scope>
</reference>
<dbReference type="Pfam" id="PF02752">
    <property type="entry name" value="Arrestin_C"/>
    <property type="match status" value="1"/>
</dbReference>
<dbReference type="Pfam" id="PF00339">
    <property type="entry name" value="Arrestin_N"/>
    <property type="match status" value="1"/>
</dbReference>
<accession>A0A8J2NPX6</accession>
<evidence type="ECO:0000259" key="1">
    <source>
        <dbReference type="SMART" id="SM01017"/>
    </source>
</evidence>
<dbReference type="Proteomes" id="UP000708208">
    <property type="component" value="Unassembled WGS sequence"/>
</dbReference>
<dbReference type="InterPro" id="IPR011022">
    <property type="entry name" value="Arrestin_C-like"/>
</dbReference>
<dbReference type="InterPro" id="IPR050357">
    <property type="entry name" value="Arrestin_domain-protein"/>
</dbReference>
<feature type="domain" description="Arrestin C-terminal-like" evidence="1">
    <location>
        <begin position="169"/>
        <end position="310"/>
    </location>
</feature>